<reference evidence="1 2" key="1">
    <citation type="submission" date="2021-12" db="EMBL/GenBank/DDBJ databases">
        <title>Genome sequencing of bacteria with rrn-lacking chromosome and rrn-plasmid.</title>
        <authorList>
            <person name="Anda M."/>
            <person name="Iwasaki W."/>
        </authorList>
    </citation>
    <scope>NUCLEOTIDE SEQUENCE [LARGE SCALE GENOMIC DNA]</scope>
    <source>
        <strain evidence="1 2">NBRC 15940</strain>
    </source>
</reference>
<name>A0AAN5AJG8_9BACT</name>
<dbReference type="Proteomes" id="UP001310022">
    <property type="component" value="Unassembled WGS sequence"/>
</dbReference>
<keyword evidence="2" id="KW-1185">Reference proteome</keyword>
<dbReference type="EMBL" id="BQKE01000001">
    <property type="protein sequence ID" value="GJM60867.1"/>
    <property type="molecule type" value="Genomic_DNA"/>
</dbReference>
<evidence type="ECO:0000313" key="2">
    <source>
        <dbReference type="Proteomes" id="UP001310022"/>
    </source>
</evidence>
<dbReference type="AlphaFoldDB" id="A0AAN5AJG8"/>
<comment type="caution">
    <text evidence="1">The sequence shown here is derived from an EMBL/GenBank/DDBJ whole genome shotgun (WGS) entry which is preliminary data.</text>
</comment>
<organism evidence="1 2">
    <name type="scientific">Persicobacter diffluens</name>
    <dbReference type="NCBI Taxonomy" id="981"/>
    <lineage>
        <taxon>Bacteria</taxon>
        <taxon>Pseudomonadati</taxon>
        <taxon>Bacteroidota</taxon>
        <taxon>Cytophagia</taxon>
        <taxon>Cytophagales</taxon>
        <taxon>Persicobacteraceae</taxon>
        <taxon>Persicobacter</taxon>
    </lineage>
</organism>
<accession>A0AAN5AJG8</accession>
<protein>
    <submittedName>
        <fullName evidence="1">Uncharacterized protein</fullName>
    </submittedName>
</protein>
<gene>
    <name evidence="1" type="ORF">PEDI_14190</name>
</gene>
<sequence length="173" mass="19163">MAGMNIKETAIKTNESLTDPFFSLMIPVEAVFSLPTGIGLFQLKGGGFVYGNLDAKTHLGNFDRAYKKQNDWILANADLENKNGLGYGYRFGLSYLVEINPQVSLTLEGNYLSGQSEWAWKGTVEGVNTNGDFVSEAFSEANAQLDYSGYEISIGLVFQSANPKKKGKRRRRR</sequence>
<evidence type="ECO:0000313" key="1">
    <source>
        <dbReference type="EMBL" id="GJM60867.1"/>
    </source>
</evidence>
<proteinExistence type="predicted"/>